<reference evidence="2" key="1">
    <citation type="submission" date="2022-08" db="EMBL/GenBank/DDBJ databases">
        <authorList>
            <consortium name="DOE Joint Genome Institute"/>
            <person name="Min B."/>
            <person name="Riley R."/>
            <person name="Sierra-Patev S."/>
            <person name="Naranjo-Ortiz M."/>
            <person name="Looney B."/>
            <person name="Konkel Z."/>
            <person name="Slot J.C."/>
            <person name="Sakamoto Y."/>
            <person name="Steenwyk J.L."/>
            <person name="Rokas A."/>
            <person name="Carro J."/>
            <person name="Camarero S."/>
            <person name="Ferreira P."/>
            <person name="Molpeceres G."/>
            <person name="Ruiz-Duenas F.J."/>
            <person name="Serrano A."/>
            <person name="Henrissat B."/>
            <person name="Drula E."/>
            <person name="Hughes K.W."/>
            <person name="Mata J.L."/>
            <person name="Ishikawa N.K."/>
            <person name="Vargas-Isla R."/>
            <person name="Ushijima S."/>
            <person name="Smith C.A."/>
            <person name="Ahrendt S."/>
            <person name="Andreopoulos W."/>
            <person name="He G."/>
            <person name="Labutti K."/>
            <person name="Lipzen A."/>
            <person name="Ng V."/>
            <person name="Sandor L."/>
            <person name="Barry K."/>
            <person name="Martinez A.T."/>
            <person name="Xiao Y."/>
            <person name="Gibbons J.G."/>
            <person name="Terashima K."/>
            <person name="Hibbett D.S."/>
            <person name="Grigoriev I.V."/>
        </authorList>
    </citation>
    <scope>NUCLEOTIDE SEQUENCE</scope>
    <source>
        <strain evidence="2">TFB10291</strain>
    </source>
</reference>
<name>A0AA38KEG0_9AGAR</name>
<dbReference type="AlphaFoldDB" id="A0AA38KEG0"/>
<keyword evidence="1" id="KW-1133">Transmembrane helix</keyword>
<keyword evidence="1" id="KW-0812">Transmembrane</keyword>
<dbReference type="Proteomes" id="UP001163798">
    <property type="component" value="Unassembled WGS sequence"/>
</dbReference>
<feature type="transmembrane region" description="Helical" evidence="1">
    <location>
        <begin position="12"/>
        <end position="30"/>
    </location>
</feature>
<keyword evidence="1" id="KW-0472">Membrane</keyword>
<dbReference type="EMBL" id="MU793345">
    <property type="protein sequence ID" value="KAJ3785323.1"/>
    <property type="molecule type" value="Genomic_DNA"/>
</dbReference>
<feature type="transmembrane region" description="Helical" evidence="1">
    <location>
        <begin position="76"/>
        <end position="98"/>
    </location>
</feature>
<comment type="caution">
    <text evidence="2">The sequence shown here is derived from an EMBL/GenBank/DDBJ whole genome shotgun (WGS) entry which is preliminary data.</text>
</comment>
<proteinExistence type="predicted"/>
<organism evidence="2 3">
    <name type="scientific">Lentinula aff. detonsa</name>
    <dbReference type="NCBI Taxonomy" id="2804958"/>
    <lineage>
        <taxon>Eukaryota</taxon>
        <taxon>Fungi</taxon>
        <taxon>Dikarya</taxon>
        <taxon>Basidiomycota</taxon>
        <taxon>Agaricomycotina</taxon>
        <taxon>Agaricomycetes</taxon>
        <taxon>Agaricomycetidae</taxon>
        <taxon>Agaricales</taxon>
        <taxon>Marasmiineae</taxon>
        <taxon>Omphalotaceae</taxon>
        <taxon>Lentinula</taxon>
    </lineage>
</organism>
<evidence type="ECO:0000313" key="2">
    <source>
        <dbReference type="EMBL" id="KAJ3785323.1"/>
    </source>
</evidence>
<gene>
    <name evidence="2" type="ORF">GGU10DRAFT_355157</name>
</gene>
<evidence type="ECO:0000313" key="3">
    <source>
        <dbReference type="Proteomes" id="UP001163798"/>
    </source>
</evidence>
<protein>
    <submittedName>
        <fullName evidence="2">Uncharacterized protein</fullName>
    </submittedName>
</protein>
<sequence>MAGSSWCADAYTYLYFSCCSACYCSLRCVFSECGGMLALPRLLIARDRTFLFLSLTIIHNSTVYIVRLYYTALKYTVFISSGLIVSVVVYATFTFSWCSVMNRV</sequence>
<evidence type="ECO:0000256" key="1">
    <source>
        <dbReference type="SAM" id="Phobius"/>
    </source>
</evidence>
<accession>A0AA38KEG0</accession>
<feature type="transmembrane region" description="Helical" evidence="1">
    <location>
        <begin position="50"/>
        <end position="70"/>
    </location>
</feature>
<keyword evidence="3" id="KW-1185">Reference proteome</keyword>